<dbReference type="Gene3D" id="1.10.238.160">
    <property type="match status" value="1"/>
</dbReference>
<dbReference type="PANTHER" id="PTHR36154:SF1">
    <property type="entry name" value="DNA-BINDING TRANSCRIPTIONAL ACTIVATOR ALPA"/>
    <property type="match status" value="1"/>
</dbReference>
<dbReference type="InterPro" id="IPR052931">
    <property type="entry name" value="Prophage_regulatory_activator"/>
</dbReference>
<dbReference type="Pfam" id="PF05930">
    <property type="entry name" value="Phage_AlpA"/>
    <property type="match status" value="1"/>
</dbReference>
<dbReference type="Proteomes" id="UP000008311">
    <property type="component" value="Unassembled WGS sequence"/>
</dbReference>
<dbReference type="EMBL" id="EQ976589">
    <property type="protein sequence ID" value="EEF26746.1"/>
    <property type="molecule type" value="Genomic_DNA"/>
</dbReference>
<dbReference type="AlphaFoldDB" id="B9TBL7"/>
<dbReference type="InParanoid" id="B9TBL7"/>
<dbReference type="InterPro" id="IPR010260">
    <property type="entry name" value="AlpA"/>
</dbReference>
<reference evidence="2" key="1">
    <citation type="journal article" date="2010" name="Nat. Biotechnol.">
        <title>Draft genome sequence of the oilseed species Ricinus communis.</title>
        <authorList>
            <person name="Chan A.P."/>
            <person name="Crabtree J."/>
            <person name="Zhao Q."/>
            <person name="Lorenzi H."/>
            <person name="Orvis J."/>
            <person name="Puiu D."/>
            <person name="Melake-Berhan A."/>
            <person name="Jones K.M."/>
            <person name="Redman J."/>
            <person name="Chen G."/>
            <person name="Cahoon E.B."/>
            <person name="Gedil M."/>
            <person name="Stanke M."/>
            <person name="Haas B.J."/>
            <person name="Wortman J.R."/>
            <person name="Fraser-Liggett C.M."/>
            <person name="Ravel J."/>
            <person name="Rabinowicz P.D."/>
        </authorList>
    </citation>
    <scope>NUCLEOTIDE SEQUENCE [LARGE SCALE GENOMIC DNA]</scope>
    <source>
        <strain evidence="2">cv. Hale</strain>
    </source>
</reference>
<proteinExistence type="predicted"/>
<dbReference type="PANTHER" id="PTHR36154">
    <property type="entry name" value="DNA-BINDING TRANSCRIPTIONAL ACTIVATOR ALPA"/>
    <property type="match status" value="1"/>
</dbReference>
<keyword evidence="2" id="KW-1185">Reference proteome</keyword>
<sequence length="54" mass="6317">MTGLPRSTLYHYIKRGEFPAQVKLGARIVGWLESEVNEWLDSRITARQNVKRMN</sequence>
<protein>
    <submittedName>
        <fullName evidence="1">Uncharacterized protein</fullName>
    </submittedName>
</protein>
<dbReference type="SUPFAM" id="SSF46955">
    <property type="entry name" value="Putative DNA-binding domain"/>
    <property type="match status" value="1"/>
</dbReference>
<gene>
    <name evidence="1" type="ORF">RCOM_0099770</name>
</gene>
<organism evidence="1 2">
    <name type="scientific">Ricinus communis</name>
    <name type="common">Castor bean</name>
    <dbReference type="NCBI Taxonomy" id="3988"/>
    <lineage>
        <taxon>Eukaryota</taxon>
        <taxon>Viridiplantae</taxon>
        <taxon>Streptophyta</taxon>
        <taxon>Embryophyta</taxon>
        <taxon>Tracheophyta</taxon>
        <taxon>Spermatophyta</taxon>
        <taxon>Magnoliopsida</taxon>
        <taxon>eudicotyledons</taxon>
        <taxon>Gunneridae</taxon>
        <taxon>Pentapetalae</taxon>
        <taxon>rosids</taxon>
        <taxon>fabids</taxon>
        <taxon>Malpighiales</taxon>
        <taxon>Euphorbiaceae</taxon>
        <taxon>Acalyphoideae</taxon>
        <taxon>Acalypheae</taxon>
        <taxon>Ricinus</taxon>
    </lineage>
</organism>
<evidence type="ECO:0000313" key="1">
    <source>
        <dbReference type="EMBL" id="EEF26746.1"/>
    </source>
</evidence>
<accession>B9TBL7</accession>
<evidence type="ECO:0000313" key="2">
    <source>
        <dbReference type="Proteomes" id="UP000008311"/>
    </source>
</evidence>
<dbReference type="InterPro" id="IPR009061">
    <property type="entry name" value="DNA-bd_dom_put_sf"/>
</dbReference>
<name>B9TBL7_RICCO</name>